<dbReference type="PROSITE" id="PS00018">
    <property type="entry name" value="EF_HAND_1"/>
    <property type="match status" value="1"/>
</dbReference>
<dbReference type="InterPro" id="IPR018247">
    <property type="entry name" value="EF_Hand_1_Ca_BS"/>
</dbReference>
<sequence>MRRVSVVFGVILSIGLFSSALGYAQTVSLPSEQLSLGAAVWLPVTINAAPNGLHHYAFSVTVDAPEIAHIEEVRFPEPLRDFASFQIAPDGNTVQISVRDENNIIAAGAQQTRLAEVKLRGTFGGRTGVTLAIREMVDDRLNAFNVAVSNGQLTVAAAPSAPTLVVGVDGVLVGDIVRVPIILTSTVGGVQNYRARVRLERRDVATFVGAEFPFFADQQEFSITPDGDEISLAARDGANAVQAGAKGIILAWLILRGDLPTMEGSPLRLLSNNITEDNNNSGPLPSKDGLLTVIRLENLPPEFFGPQPRDQETLGDRSPLIQITINDDKNEVVSETIQLTLQDEVQTLEFGWQSPGAAWDQTTHLFTVNLKAIGVQLSGNVQARIRARDRQGAEGRFQWRFTVPRGETPPPPPSGKTIEELLDTDKDNRLSDLEILKALDFWIKGTELAPGLSIDDLKMLALIDKWIKGAPLRPSASTLRLSPVFPVPY</sequence>
<accession>H5SEW4</accession>
<dbReference type="AlphaFoldDB" id="H5SEW4"/>
<name>H5SEW4_9BACT</name>
<gene>
    <name evidence="1" type="ORF">HGMM_F17E10C30</name>
</gene>
<reference evidence="1" key="1">
    <citation type="journal article" date="2005" name="Environ. Microbiol.">
        <title>Genetic and functional properties of uncultivated thermophilic crenarchaeotes from a subsurface gold mine as revealed by analysis of genome fragments.</title>
        <authorList>
            <person name="Nunoura T."/>
            <person name="Hirayama H."/>
            <person name="Takami H."/>
            <person name="Oida H."/>
            <person name="Nishi S."/>
            <person name="Shimamura S."/>
            <person name="Suzuki Y."/>
            <person name="Inagaki F."/>
            <person name="Takai K."/>
            <person name="Nealson K.H."/>
            <person name="Horikoshi K."/>
        </authorList>
    </citation>
    <scope>NUCLEOTIDE SEQUENCE</scope>
</reference>
<evidence type="ECO:0000313" key="1">
    <source>
        <dbReference type="EMBL" id="BAL54700.1"/>
    </source>
</evidence>
<proteinExistence type="predicted"/>
<reference evidence="1" key="2">
    <citation type="journal article" date="2012" name="PLoS ONE">
        <title>A Deeply Branching Thermophilic Bacterium with an Ancient Acetyl-CoA Pathway Dominates a Subsurface Ecosystem.</title>
        <authorList>
            <person name="Takami H."/>
            <person name="Noguchi H."/>
            <person name="Takaki Y."/>
            <person name="Uchiyama I."/>
            <person name="Toyoda A."/>
            <person name="Nishi S."/>
            <person name="Chee G.-J."/>
            <person name="Arai W."/>
            <person name="Nunoura T."/>
            <person name="Itoh T."/>
            <person name="Hattori M."/>
            <person name="Takai K."/>
        </authorList>
    </citation>
    <scope>NUCLEOTIDE SEQUENCE</scope>
</reference>
<dbReference type="EMBL" id="AP011697">
    <property type="protein sequence ID" value="BAL54700.1"/>
    <property type="molecule type" value="Genomic_DNA"/>
</dbReference>
<organism evidence="1">
    <name type="scientific">uncultured Acetothermia bacterium</name>
    <dbReference type="NCBI Taxonomy" id="236499"/>
    <lineage>
        <taxon>Bacteria</taxon>
        <taxon>Candidatus Bipolaricaulota</taxon>
        <taxon>environmental samples</taxon>
    </lineage>
</organism>
<protein>
    <submittedName>
        <fullName evidence="1">Cell surface protein</fullName>
    </submittedName>
</protein>